<feature type="domain" description="Arginyl tRNA synthetase N-terminal" evidence="1">
    <location>
        <begin position="3"/>
        <end position="85"/>
    </location>
</feature>
<keyword evidence="2" id="KW-0436">Ligase</keyword>
<gene>
    <name evidence="2" type="primary">argS_2</name>
    <name evidence="2" type="ORF">APG10_01468</name>
</gene>
<dbReference type="SMART" id="SM01016">
    <property type="entry name" value="Arg_tRNA_synt_N"/>
    <property type="match status" value="1"/>
</dbReference>
<dbReference type="InterPro" id="IPR005148">
    <property type="entry name" value="Arg-tRNA-synth_N"/>
</dbReference>
<reference evidence="2 3" key="1">
    <citation type="journal article" date="2016" name="ISME J.">
        <title>Chasing the elusive Euryarchaeota class WSA2: genomes reveal a uniquely fastidious methyl-reducing methanogen.</title>
        <authorList>
            <person name="Nobu M.K."/>
            <person name="Narihiro T."/>
            <person name="Kuroda K."/>
            <person name="Mei R."/>
            <person name="Liu W.T."/>
        </authorList>
    </citation>
    <scope>NUCLEOTIDE SEQUENCE [LARGE SCALE GENOMIC DNA]</scope>
    <source>
        <strain evidence="2">B03fssc0709_Meth_Bin005</strain>
    </source>
</reference>
<dbReference type="GO" id="GO:0005524">
    <property type="term" value="F:ATP binding"/>
    <property type="evidence" value="ECO:0007669"/>
    <property type="project" value="InterPro"/>
</dbReference>
<comment type="caution">
    <text evidence="2">The sequence shown here is derived from an EMBL/GenBank/DDBJ whole genome shotgun (WGS) entry which is preliminary data.</text>
</comment>
<dbReference type="Gene3D" id="3.30.1360.70">
    <property type="entry name" value="Arginyl tRNA synthetase N-terminal domain"/>
    <property type="match status" value="1"/>
</dbReference>
<dbReference type="InterPro" id="IPR036695">
    <property type="entry name" value="Arg-tRNA-synth_N_sf"/>
</dbReference>
<dbReference type="GO" id="GO:0005737">
    <property type="term" value="C:cytoplasm"/>
    <property type="evidence" value="ECO:0007669"/>
    <property type="project" value="InterPro"/>
</dbReference>
<dbReference type="AlphaFoldDB" id="A0A150IID6"/>
<dbReference type="Proteomes" id="UP000092401">
    <property type="component" value="Unassembled WGS sequence"/>
</dbReference>
<dbReference type="GO" id="GO:0006420">
    <property type="term" value="P:arginyl-tRNA aminoacylation"/>
    <property type="evidence" value="ECO:0007669"/>
    <property type="project" value="InterPro"/>
</dbReference>
<evidence type="ECO:0000259" key="1">
    <source>
        <dbReference type="SMART" id="SM01016"/>
    </source>
</evidence>
<dbReference type="Pfam" id="PF03485">
    <property type="entry name" value="Arg_tRNA_synt_N"/>
    <property type="match status" value="1"/>
</dbReference>
<organism evidence="2 3">
    <name type="scientific">Candidatus Methanofastidiosum methylothiophilum</name>
    <dbReference type="NCBI Taxonomy" id="1705564"/>
    <lineage>
        <taxon>Archaea</taxon>
        <taxon>Methanobacteriati</taxon>
        <taxon>Methanobacteriota</taxon>
        <taxon>Stenosarchaea group</taxon>
        <taxon>Candidatus Methanofastidiosia</taxon>
        <taxon>Candidatus Methanofastidiosales</taxon>
        <taxon>Candidatus Methanofastidiosaceae</taxon>
        <taxon>Candidatus Methanofastidiosum</taxon>
    </lineage>
</organism>
<evidence type="ECO:0000313" key="2">
    <source>
        <dbReference type="EMBL" id="KYC44751.1"/>
    </source>
</evidence>
<evidence type="ECO:0000313" key="3">
    <source>
        <dbReference type="Proteomes" id="UP000092401"/>
    </source>
</evidence>
<dbReference type="SUPFAM" id="SSF55190">
    <property type="entry name" value="Arginyl-tRNA synthetase (ArgRS), N-terminal 'additional' domain"/>
    <property type="match status" value="1"/>
</dbReference>
<accession>A0A150IID6</accession>
<proteinExistence type="predicted"/>
<dbReference type="GO" id="GO:0004814">
    <property type="term" value="F:arginine-tRNA ligase activity"/>
    <property type="evidence" value="ECO:0007669"/>
    <property type="project" value="UniProtKB-EC"/>
</dbReference>
<name>A0A150IID6_9EURY</name>
<protein>
    <submittedName>
        <fullName evidence="2">Arginine--tRNA ligase</fullName>
        <ecNumber evidence="2">6.1.1.19</ecNumber>
    </submittedName>
</protein>
<sequence length="114" mass="13179">MLKNLKKELENSIRKAVDSEQDYEIVFSRPPDFKLGDIATPLSFELAKKLKKNPILIAKNIAENIVLPEGIERAETSGGYINFFFDRIYFSKKTVEIIIGEATFTEKVKKRKRR</sequence>
<dbReference type="EMBL" id="LNGE01000044">
    <property type="protein sequence ID" value="KYC44751.1"/>
    <property type="molecule type" value="Genomic_DNA"/>
</dbReference>
<dbReference type="EC" id="6.1.1.19" evidence="2"/>